<dbReference type="OrthoDB" id="3248909at2759"/>
<dbReference type="PANTHER" id="PTHR37544">
    <property type="entry name" value="SPRAY-RELATED"/>
    <property type="match status" value="1"/>
</dbReference>
<name>A0A9P9AMH4_9HYPO</name>
<keyword evidence="1" id="KW-0472">Membrane</keyword>
<dbReference type="Pfam" id="PF11915">
    <property type="entry name" value="DUF3433"/>
    <property type="match status" value="1"/>
</dbReference>
<comment type="caution">
    <text evidence="2">The sequence shown here is derived from an EMBL/GenBank/DDBJ whole genome shotgun (WGS) entry which is preliminary data.</text>
</comment>
<keyword evidence="3" id="KW-1185">Reference proteome</keyword>
<keyword evidence="1" id="KW-0812">Transmembrane</keyword>
<organism evidence="2 3">
    <name type="scientific">Thelonectria olida</name>
    <dbReference type="NCBI Taxonomy" id="1576542"/>
    <lineage>
        <taxon>Eukaryota</taxon>
        <taxon>Fungi</taxon>
        <taxon>Dikarya</taxon>
        <taxon>Ascomycota</taxon>
        <taxon>Pezizomycotina</taxon>
        <taxon>Sordariomycetes</taxon>
        <taxon>Hypocreomycetidae</taxon>
        <taxon>Hypocreales</taxon>
        <taxon>Nectriaceae</taxon>
        <taxon>Thelonectria</taxon>
    </lineage>
</organism>
<feature type="transmembrane region" description="Helical" evidence="1">
    <location>
        <begin position="64"/>
        <end position="87"/>
    </location>
</feature>
<protein>
    <submittedName>
        <fullName evidence="2">Uncharacterized protein</fullName>
    </submittedName>
</protein>
<keyword evidence="1" id="KW-1133">Transmembrane helix</keyword>
<dbReference type="InterPro" id="IPR021840">
    <property type="entry name" value="DUF3433"/>
</dbReference>
<dbReference type="EMBL" id="JAGPYM010000019">
    <property type="protein sequence ID" value="KAH6884885.1"/>
    <property type="molecule type" value="Genomic_DNA"/>
</dbReference>
<feature type="transmembrane region" description="Helical" evidence="1">
    <location>
        <begin position="134"/>
        <end position="154"/>
    </location>
</feature>
<gene>
    <name evidence="2" type="ORF">B0T10DRAFT_577284</name>
</gene>
<evidence type="ECO:0000313" key="3">
    <source>
        <dbReference type="Proteomes" id="UP000777438"/>
    </source>
</evidence>
<evidence type="ECO:0000313" key="2">
    <source>
        <dbReference type="EMBL" id="KAH6884885.1"/>
    </source>
</evidence>
<evidence type="ECO:0000256" key="1">
    <source>
        <dbReference type="SAM" id="Phobius"/>
    </source>
</evidence>
<feature type="transmembrane region" description="Helical" evidence="1">
    <location>
        <begin position="20"/>
        <end position="43"/>
    </location>
</feature>
<dbReference type="Proteomes" id="UP000777438">
    <property type="component" value="Unassembled WGS sequence"/>
</dbReference>
<proteinExistence type="predicted"/>
<reference evidence="2 3" key="1">
    <citation type="journal article" date="2021" name="Nat. Commun.">
        <title>Genetic determinants of endophytism in the Arabidopsis root mycobiome.</title>
        <authorList>
            <person name="Mesny F."/>
            <person name="Miyauchi S."/>
            <person name="Thiergart T."/>
            <person name="Pickel B."/>
            <person name="Atanasova L."/>
            <person name="Karlsson M."/>
            <person name="Huettel B."/>
            <person name="Barry K.W."/>
            <person name="Haridas S."/>
            <person name="Chen C."/>
            <person name="Bauer D."/>
            <person name="Andreopoulos W."/>
            <person name="Pangilinan J."/>
            <person name="LaButti K."/>
            <person name="Riley R."/>
            <person name="Lipzen A."/>
            <person name="Clum A."/>
            <person name="Drula E."/>
            <person name="Henrissat B."/>
            <person name="Kohler A."/>
            <person name="Grigoriev I.V."/>
            <person name="Martin F.M."/>
            <person name="Hacquard S."/>
        </authorList>
    </citation>
    <scope>NUCLEOTIDE SEQUENCE [LARGE SCALE GENOMIC DNA]</scope>
    <source>
        <strain evidence="2 3">MPI-CAGE-CH-0241</strain>
    </source>
</reference>
<dbReference type="PANTHER" id="PTHR37544:SF3">
    <property type="entry name" value="SPRAY"/>
    <property type="match status" value="1"/>
</dbReference>
<dbReference type="AlphaFoldDB" id="A0A9P9AMH4"/>
<accession>A0A9P9AMH4</accession>
<sequence>MALKRYTQVGRATGWKPLSLSTPVLATWISLCLLLCAVIEILAQRSQAQGGLALSSSQDDIPQYVMLSYLYLPTIIAISYSLIWTWIDLDVKRMQPWFQLSKPNGALAKDSAFLDYPSEFIAVVPFKAARRKHWPVFFSGTSMVLIFITARSSLAAPDQQWRKLTAKIKEMACNIGLLNQSYPSFATRKFALLPFYIEDGTGTDR</sequence>